<dbReference type="Proteomes" id="UP001465755">
    <property type="component" value="Unassembled WGS sequence"/>
</dbReference>
<evidence type="ECO:0000313" key="3">
    <source>
        <dbReference type="Proteomes" id="UP001465755"/>
    </source>
</evidence>
<evidence type="ECO:0000313" key="2">
    <source>
        <dbReference type="EMBL" id="KAK9789571.1"/>
    </source>
</evidence>
<keyword evidence="3" id="KW-1185">Reference proteome</keyword>
<protein>
    <submittedName>
        <fullName evidence="2">Uncharacterized protein</fullName>
    </submittedName>
</protein>
<feature type="region of interest" description="Disordered" evidence="1">
    <location>
        <begin position="1"/>
        <end position="30"/>
    </location>
</feature>
<dbReference type="AlphaFoldDB" id="A0AAW1NKK4"/>
<evidence type="ECO:0000256" key="1">
    <source>
        <dbReference type="SAM" id="MobiDB-lite"/>
    </source>
</evidence>
<sequence>MQAGVGGVARDRRSGGGRTPRDGAPGGKGDGTGSVCYGGGGGRLHYLWHELRAALAGAPAYGVGCRGVQGIWARRCRPAGGEAGGLRVRCPGVGAGRGGSAASGTLDSLGGDGCCLRALPDYVNQCAALPVFELLSPSHSGGRREDADYAGGRELEGVMGQGGGGASGRGGEIPAGGDWWRGTGVRVGLWGVGGLLRRPVRGEGRDVDGVGGLGGRNPWFLVGGVWEYACLCTGGGRAEGEVCGCWGGGDRGWGAWVGTRGGGVGGGGGGRG</sequence>
<proteinExistence type="predicted"/>
<organism evidence="2 3">
    <name type="scientific">Symbiochloris irregularis</name>
    <dbReference type="NCBI Taxonomy" id="706552"/>
    <lineage>
        <taxon>Eukaryota</taxon>
        <taxon>Viridiplantae</taxon>
        <taxon>Chlorophyta</taxon>
        <taxon>core chlorophytes</taxon>
        <taxon>Trebouxiophyceae</taxon>
        <taxon>Trebouxiales</taxon>
        <taxon>Trebouxiaceae</taxon>
        <taxon>Symbiochloris</taxon>
    </lineage>
</organism>
<gene>
    <name evidence="2" type="ORF">WJX73_002683</name>
</gene>
<accession>A0AAW1NKK4</accession>
<comment type="caution">
    <text evidence="2">The sequence shown here is derived from an EMBL/GenBank/DDBJ whole genome shotgun (WGS) entry which is preliminary data.</text>
</comment>
<name>A0AAW1NKK4_9CHLO</name>
<dbReference type="EMBL" id="JALJOQ010000205">
    <property type="protein sequence ID" value="KAK9789571.1"/>
    <property type="molecule type" value="Genomic_DNA"/>
</dbReference>
<reference evidence="2 3" key="1">
    <citation type="journal article" date="2024" name="Nat. Commun.">
        <title>Phylogenomics reveals the evolutionary origins of lichenization in chlorophyte algae.</title>
        <authorList>
            <person name="Puginier C."/>
            <person name="Libourel C."/>
            <person name="Otte J."/>
            <person name="Skaloud P."/>
            <person name="Haon M."/>
            <person name="Grisel S."/>
            <person name="Petersen M."/>
            <person name="Berrin J.G."/>
            <person name="Delaux P.M."/>
            <person name="Dal Grande F."/>
            <person name="Keller J."/>
        </authorList>
    </citation>
    <scope>NUCLEOTIDE SEQUENCE [LARGE SCALE GENOMIC DNA]</scope>
    <source>
        <strain evidence="2 3">SAG 2036</strain>
    </source>
</reference>